<comment type="caution">
    <text evidence="7">The sequence shown here is derived from an EMBL/GenBank/DDBJ whole genome shotgun (WGS) entry which is preliminary data.</text>
</comment>
<organism evidence="7 8">
    <name type="scientific">Mortierella polycephala</name>
    <dbReference type="NCBI Taxonomy" id="41804"/>
    <lineage>
        <taxon>Eukaryota</taxon>
        <taxon>Fungi</taxon>
        <taxon>Fungi incertae sedis</taxon>
        <taxon>Mucoromycota</taxon>
        <taxon>Mortierellomycotina</taxon>
        <taxon>Mortierellomycetes</taxon>
        <taxon>Mortierellales</taxon>
        <taxon>Mortierellaceae</taxon>
        <taxon>Mortierella</taxon>
    </lineage>
</organism>
<feature type="compositionally biased region" description="Low complexity" evidence="5">
    <location>
        <begin position="839"/>
        <end position="864"/>
    </location>
</feature>
<feature type="transmembrane region" description="Helical" evidence="6">
    <location>
        <begin position="218"/>
        <end position="237"/>
    </location>
</feature>
<feature type="region of interest" description="Disordered" evidence="5">
    <location>
        <begin position="798"/>
        <end position="822"/>
    </location>
</feature>
<evidence type="ECO:0000256" key="3">
    <source>
        <dbReference type="ARBA" id="ARBA00022989"/>
    </source>
</evidence>
<evidence type="ECO:0000313" key="7">
    <source>
        <dbReference type="EMBL" id="KAG0247956.1"/>
    </source>
</evidence>
<feature type="transmembrane region" description="Helical" evidence="6">
    <location>
        <begin position="78"/>
        <end position="101"/>
    </location>
</feature>
<keyword evidence="3 6" id="KW-1133">Transmembrane helix</keyword>
<evidence type="ECO:0000256" key="2">
    <source>
        <dbReference type="ARBA" id="ARBA00022692"/>
    </source>
</evidence>
<feature type="transmembrane region" description="Helical" evidence="6">
    <location>
        <begin position="6"/>
        <end position="26"/>
    </location>
</feature>
<dbReference type="Proteomes" id="UP000726737">
    <property type="component" value="Unassembled WGS sequence"/>
</dbReference>
<feature type="region of interest" description="Disordered" evidence="5">
    <location>
        <begin position="320"/>
        <end position="351"/>
    </location>
</feature>
<feature type="compositionally biased region" description="Polar residues" evidence="5">
    <location>
        <begin position="798"/>
        <end position="810"/>
    </location>
</feature>
<feature type="transmembrane region" description="Helical" evidence="6">
    <location>
        <begin position="35"/>
        <end position="58"/>
    </location>
</feature>
<dbReference type="GO" id="GO:0016020">
    <property type="term" value="C:membrane"/>
    <property type="evidence" value="ECO:0007669"/>
    <property type="project" value="UniProtKB-SubCell"/>
</dbReference>
<dbReference type="PANTHER" id="PTHR12570">
    <property type="match status" value="1"/>
</dbReference>
<dbReference type="InterPro" id="IPR008521">
    <property type="entry name" value="Mg_trans_NIPA"/>
</dbReference>
<feature type="compositionally biased region" description="Polar residues" evidence="5">
    <location>
        <begin position="865"/>
        <end position="879"/>
    </location>
</feature>
<reference evidence="7" key="1">
    <citation type="journal article" date="2020" name="Fungal Divers.">
        <title>Resolving the Mortierellaceae phylogeny through synthesis of multi-gene phylogenetics and phylogenomics.</title>
        <authorList>
            <person name="Vandepol N."/>
            <person name="Liber J."/>
            <person name="Desiro A."/>
            <person name="Na H."/>
            <person name="Kennedy M."/>
            <person name="Barry K."/>
            <person name="Grigoriev I.V."/>
            <person name="Miller A.N."/>
            <person name="O'Donnell K."/>
            <person name="Stajich J.E."/>
            <person name="Bonito G."/>
        </authorList>
    </citation>
    <scope>NUCLEOTIDE SEQUENCE</scope>
    <source>
        <strain evidence="7">KOD948</strain>
    </source>
</reference>
<sequence length="937" mass="101121">FLKAQWVAPLGSIALIFNFVFAKILVGTQITRHDVLGTIVVMLSVIWIVIFGGMKSGADIEETLTLKELKELFSRVLFIVYFSVLNMVVFSLLTLGLYAYWAISLDDASSGQIRKNTRTKLKRLLTTNQFSRTAVAAAATTRVEEQQWGYEDGDGGKNRRSIILETNELKMDLRLKKVAAMIMSTAGGLTASQTLLLAKSGIKLITSTVSGHNQFQDPLSFFILFVLVFSAVVQVYCLNTALKLYDSVLVVPMFYGFYTAFGLINSTIYLDQLHNYQAWVLLLILIGIAALIYGVRMLSAPKPDLDPVNINGATADMGRTSRDVEYHGGDDDQDNGIRPKEAGRGPKSGSGVTLVGSEWAGHVNDSQVSVGSRKLSSFRMNSKIGLMGRSDMTVDAQNGDSLEGLQAPLSTLAGNRPKRDEAVECAATGPEDASRNGSLLQPPPVLKTNINLHEKRSSVDRGHEGRNSLGGRRRTPPRIDTDGMTLTRGRSETQKDPASRRLASPAPRPMSPSEFRAQYTDSPFPIKPKHLQEGALGLGGNVSSSPSTLPIPRNDPTGANTRSRSVQPRDGRSSPRWVAGSAKMGQVLEDLNPFKVFRRNSVDCSIVQRNRNRTSTGLPSEWNEPNNRKWKHYMLFNERGWRSSSVERAVSVSASPVAAHFYSTVHSRRQSAGDAVNGIWSTGGGDVDHKAGGPLNPAPISAPHHQQQGGHARGDSSPRDSQSYQNHYFTGTPPPLSATSGGGGGIGSSVVSIPHHRRLSHGQQLSFTTKNGHGGSGGIVLATRNTALALSSGTFGATNNSTATLANESDTTPTTSPTTTTTTNSAVVPLPMGVQQQLQQLQQHQHHPTSQLQHSMTTSSISTIGSNMPSMSTSDSLAQLANGPESTTVSASSTSNSLWMGMTPSQSMQAVELDMEELDQGALYPRDSISNKDRKIV</sequence>
<feature type="compositionally biased region" description="Polar residues" evidence="5">
    <location>
        <begin position="557"/>
        <end position="566"/>
    </location>
</feature>
<evidence type="ECO:0000313" key="8">
    <source>
        <dbReference type="Proteomes" id="UP000726737"/>
    </source>
</evidence>
<dbReference type="OrthoDB" id="165382at2759"/>
<dbReference type="EMBL" id="JAAAJA010001151">
    <property type="protein sequence ID" value="KAG0247956.1"/>
    <property type="molecule type" value="Genomic_DNA"/>
</dbReference>
<feature type="compositionally biased region" description="Low complexity" evidence="5">
    <location>
        <begin position="811"/>
        <end position="822"/>
    </location>
</feature>
<evidence type="ECO:0000256" key="5">
    <source>
        <dbReference type="SAM" id="MobiDB-lite"/>
    </source>
</evidence>
<dbReference type="Pfam" id="PF05653">
    <property type="entry name" value="Mg_trans_NIPA"/>
    <property type="match status" value="1"/>
</dbReference>
<keyword evidence="8" id="KW-1185">Reference proteome</keyword>
<keyword evidence="2 6" id="KW-0812">Transmembrane</keyword>
<comment type="subcellular location">
    <subcellularLocation>
        <location evidence="1">Membrane</location>
        <topology evidence="1">Multi-pass membrane protein</topology>
    </subcellularLocation>
</comment>
<feature type="region of interest" description="Disordered" evidence="5">
    <location>
        <begin position="676"/>
        <end position="751"/>
    </location>
</feature>
<feature type="transmembrane region" description="Helical" evidence="6">
    <location>
        <begin position="276"/>
        <end position="295"/>
    </location>
</feature>
<keyword evidence="4 6" id="KW-0472">Membrane</keyword>
<dbReference type="GO" id="GO:0015095">
    <property type="term" value="F:magnesium ion transmembrane transporter activity"/>
    <property type="evidence" value="ECO:0007669"/>
    <property type="project" value="InterPro"/>
</dbReference>
<dbReference type="PANTHER" id="PTHR12570:SF82">
    <property type="entry name" value="NIPA-LIKE PROTEIN 3"/>
    <property type="match status" value="1"/>
</dbReference>
<evidence type="ECO:0008006" key="9">
    <source>
        <dbReference type="Google" id="ProtNLM"/>
    </source>
</evidence>
<feature type="compositionally biased region" description="Basic and acidic residues" evidence="5">
    <location>
        <begin position="320"/>
        <end position="344"/>
    </location>
</feature>
<dbReference type="AlphaFoldDB" id="A0A9P6PM46"/>
<evidence type="ECO:0000256" key="1">
    <source>
        <dbReference type="ARBA" id="ARBA00004141"/>
    </source>
</evidence>
<protein>
    <recommendedName>
        <fullName evidence="9">DUF803 domain-containing protein</fullName>
    </recommendedName>
</protein>
<gene>
    <name evidence="7" type="ORF">BG011_000692</name>
</gene>
<evidence type="ECO:0000256" key="4">
    <source>
        <dbReference type="ARBA" id="ARBA00023136"/>
    </source>
</evidence>
<feature type="non-terminal residue" evidence="7">
    <location>
        <position position="937"/>
    </location>
</feature>
<feature type="region of interest" description="Disordered" evidence="5">
    <location>
        <begin position="839"/>
        <end position="900"/>
    </location>
</feature>
<feature type="compositionally biased region" description="Polar residues" evidence="5">
    <location>
        <begin position="719"/>
        <end position="729"/>
    </location>
</feature>
<name>A0A9P6PM46_9FUNG</name>
<feature type="compositionally biased region" description="Basic and acidic residues" evidence="5">
    <location>
        <begin position="452"/>
        <end position="466"/>
    </location>
</feature>
<evidence type="ECO:0000256" key="6">
    <source>
        <dbReference type="SAM" id="Phobius"/>
    </source>
</evidence>
<feature type="compositionally biased region" description="Low complexity" evidence="5">
    <location>
        <begin position="886"/>
        <end position="897"/>
    </location>
</feature>
<proteinExistence type="predicted"/>
<feature type="transmembrane region" description="Helical" evidence="6">
    <location>
        <begin position="249"/>
        <end position="270"/>
    </location>
</feature>
<feature type="compositionally biased region" description="Basic and acidic residues" evidence="5">
    <location>
        <begin position="489"/>
        <end position="499"/>
    </location>
</feature>
<accession>A0A9P6PM46</accession>
<feature type="region of interest" description="Disordered" evidence="5">
    <location>
        <begin position="428"/>
        <end position="580"/>
    </location>
</feature>